<dbReference type="InterPro" id="IPR011009">
    <property type="entry name" value="Kinase-like_dom_sf"/>
</dbReference>
<evidence type="ECO:0000313" key="2">
    <source>
        <dbReference type="EMBL" id="TVY22277.1"/>
    </source>
</evidence>
<keyword evidence="3" id="KW-1185">Reference proteome</keyword>
<dbReference type="GO" id="GO:0007165">
    <property type="term" value="P:signal transduction"/>
    <property type="evidence" value="ECO:0007669"/>
    <property type="project" value="TreeGrafter"/>
</dbReference>
<dbReference type="InterPro" id="IPR008271">
    <property type="entry name" value="Ser/Thr_kinase_AS"/>
</dbReference>
<evidence type="ECO:0000259" key="1">
    <source>
        <dbReference type="PROSITE" id="PS50011"/>
    </source>
</evidence>
<sequence length="355" mass="40486">MASGLKVGQRIEGKVGTYVLSKQLHKDIWTAMYQALPLNRSPSHLTLNRSSNLGKVIIKSAPKYRLDNERDVLKHFHARPGIRQLLDETQDPPSLVLKHLDDNLLTASNSKRLENPEIKFIAKRILEALQAFHEDGYVHTDVKPDNILINYGSGPRRLREVELGDCGDACLVNPKDHLKLGENGHLIGAHMFRSPEAMLNLRWGTATDIWSFGTTVSDLDLRHCSFIVPIVSLTFLQLISLIWGLGWHIFKPDPKDAGPDDEAYPNHVLVKQIAFFGPFSLSYFDILPKEDERWEFIGDATQYIIDHQKWKPFAQAEDKELAEEDRTFICKIMKLDPRDRPTAKELLQDPWLGEV</sequence>
<dbReference type="AlphaFoldDB" id="A0A8H8QT34"/>
<feature type="domain" description="Protein kinase" evidence="1">
    <location>
        <begin position="1"/>
        <end position="352"/>
    </location>
</feature>
<dbReference type="Proteomes" id="UP000431533">
    <property type="component" value="Unassembled WGS sequence"/>
</dbReference>
<dbReference type="RefSeq" id="XP_031001065.1">
    <property type="nucleotide sequence ID" value="XM_031153786.1"/>
</dbReference>
<protein>
    <submittedName>
        <fullName evidence="2">Casein kinase II subunit alpha</fullName>
    </submittedName>
</protein>
<dbReference type="InterPro" id="IPR052751">
    <property type="entry name" value="Plant_MAPKKK"/>
</dbReference>
<dbReference type="EMBL" id="QGMH01000297">
    <property type="protein sequence ID" value="TVY22277.1"/>
    <property type="molecule type" value="Genomic_DNA"/>
</dbReference>
<dbReference type="GO" id="GO:0004672">
    <property type="term" value="F:protein kinase activity"/>
    <property type="evidence" value="ECO:0007669"/>
    <property type="project" value="InterPro"/>
</dbReference>
<dbReference type="PANTHER" id="PTHR48011:SF4">
    <property type="entry name" value="MITOGEN-ACTIVATED PROTEIN KINASE KINASE KINASE 19"/>
    <property type="match status" value="1"/>
</dbReference>
<dbReference type="Gene3D" id="1.10.510.10">
    <property type="entry name" value="Transferase(Phosphotransferase) domain 1"/>
    <property type="match status" value="2"/>
</dbReference>
<organism evidence="2 3">
    <name type="scientific">Lachnellula hyalina</name>
    <dbReference type="NCBI Taxonomy" id="1316788"/>
    <lineage>
        <taxon>Eukaryota</taxon>
        <taxon>Fungi</taxon>
        <taxon>Dikarya</taxon>
        <taxon>Ascomycota</taxon>
        <taxon>Pezizomycotina</taxon>
        <taxon>Leotiomycetes</taxon>
        <taxon>Helotiales</taxon>
        <taxon>Lachnaceae</taxon>
        <taxon>Lachnellula</taxon>
    </lineage>
</organism>
<gene>
    <name evidence="2" type="primary">CKA1</name>
    <name evidence="2" type="ORF">LHYA1_G008869</name>
</gene>
<dbReference type="OrthoDB" id="5979581at2759"/>
<dbReference type="InterPro" id="IPR000719">
    <property type="entry name" value="Prot_kinase_dom"/>
</dbReference>
<dbReference type="SUPFAM" id="SSF56112">
    <property type="entry name" value="Protein kinase-like (PK-like)"/>
    <property type="match status" value="1"/>
</dbReference>
<dbReference type="PROSITE" id="PS00108">
    <property type="entry name" value="PROTEIN_KINASE_ST"/>
    <property type="match status" value="1"/>
</dbReference>
<keyword evidence="2" id="KW-0808">Transferase</keyword>
<comment type="caution">
    <text evidence="2">The sequence shown here is derived from an EMBL/GenBank/DDBJ whole genome shotgun (WGS) entry which is preliminary data.</text>
</comment>
<keyword evidence="2" id="KW-0418">Kinase</keyword>
<dbReference type="Pfam" id="PF00069">
    <property type="entry name" value="Pkinase"/>
    <property type="match status" value="1"/>
</dbReference>
<dbReference type="PROSITE" id="PS50011">
    <property type="entry name" value="PROTEIN_KINASE_DOM"/>
    <property type="match status" value="1"/>
</dbReference>
<name>A0A8H8QT34_9HELO</name>
<dbReference type="SMART" id="SM00220">
    <property type="entry name" value="S_TKc"/>
    <property type="match status" value="1"/>
</dbReference>
<accession>A0A8H8QT34</accession>
<reference evidence="2 3" key="1">
    <citation type="submission" date="2018-05" db="EMBL/GenBank/DDBJ databases">
        <title>Genome sequencing and assembly of the regulated plant pathogen Lachnellula willkommii and related sister species for the development of diagnostic species identification markers.</title>
        <authorList>
            <person name="Giroux E."/>
            <person name="Bilodeau G."/>
        </authorList>
    </citation>
    <scope>NUCLEOTIDE SEQUENCE [LARGE SCALE GENOMIC DNA]</scope>
    <source>
        <strain evidence="2 3">CBS 185.66</strain>
    </source>
</reference>
<dbReference type="GeneID" id="41989067"/>
<dbReference type="Gene3D" id="3.30.200.20">
    <property type="entry name" value="Phosphorylase Kinase, domain 1"/>
    <property type="match status" value="1"/>
</dbReference>
<proteinExistence type="predicted"/>
<dbReference type="PANTHER" id="PTHR48011">
    <property type="entry name" value="CCR4-NOT TRANSCRIPTIONAL COMPLEX SUBUNIT CAF120-RELATED"/>
    <property type="match status" value="1"/>
</dbReference>
<dbReference type="GO" id="GO:0005524">
    <property type="term" value="F:ATP binding"/>
    <property type="evidence" value="ECO:0007669"/>
    <property type="project" value="InterPro"/>
</dbReference>
<evidence type="ECO:0000313" key="3">
    <source>
        <dbReference type="Proteomes" id="UP000431533"/>
    </source>
</evidence>